<dbReference type="PANTHER" id="PTHR46361:SF3">
    <property type="entry name" value="ELECTRON CARRIER_ PROTEIN DISULFIDE OXIDOREDUCTASE"/>
    <property type="match status" value="1"/>
</dbReference>
<evidence type="ECO:0000259" key="2">
    <source>
        <dbReference type="Pfam" id="PF04784"/>
    </source>
</evidence>
<sequence length="264" mass="30106">MKSLYNFGMVWAVVLWLLSLSNAAAQQAPSPTVARITAQTNTFLHKYVNKSGKVDYAGIQVNPQLLDELLTSIADFDAGKTEVADQYAFYLNAYNILVIGEIVRNYPLRSVQEMPGFFNKTLLSIAGERLTLDQIELDKLRKIYDDPRLHFALVCGTSSCPRLSRTAYIGKQLFVQLNNQARFAMLDPSYVKVDEQNKLVRLPEIFKWYETDFSASGKTGVSYVNQFRKDSTVPTWFSVVYYPYNWSLNDQKFTEEVTAERAGR</sequence>
<feature type="chain" id="PRO_5046030284" evidence="1">
    <location>
        <begin position="26"/>
        <end position="264"/>
    </location>
</feature>
<evidence type="ECO:0000313" key="3">
    <source>
        <dbReference type="EMBL" id="MBF9237621.1"/>
    </source>
</evidence>
<dbReference type="EMBL" id="JADQDQ010000003">
    <property type="protein sequence ID" value="MBF9237621.1"/>
    <property type="molecule type" value="Genomic_DNA"/>
</dbReference>
<accession>A0ABS0IGY5</accession>
<evidence type="ECO:0000313" key="4">
    <source>
        <dbReference type="Proteomes" id="UP000597617"/>
    </source>
</evidence>
<comment type="caution">
    <text evidence="3">The sequence shown here is derived from an EMBL/GenBank/DDBJ whole genome shotgun (WGS) entry which is preliminary data.</text>
</comment>
<protein>
    <submittedName>
        <fullName evidence="3">DUF547 domain-containing protein</fullName>
    </submittedName>
</protein>
<organism evidence="3 4">
    <name type="scientific">Hymenobacter jeongseonensis</name>
    <dbReference type="NCBI Taxonomy" id="2791027"/>
    <lineage>
        <taxon>Bacteria</taxon>
        <taxon>Pseudomonadati</taxon>
        <taxon>Bacteroidota</taxon>
        <taxon>Cytophagia</taxon>
        <taxon>Cytophagales</taxon>
        <taxon>Hymenobacteraceae</taxon>
        <taxon>Hymenobacter</taxon>
    </lineage>
</organism>
<dbReference type="Pfam" id="PF04784">
    <property type="entry name" value="DUF547"/>
    <property type="match status" value="1"/>
</dbReference>
<evidence type="ECO:0000256" key="1">
    <source>
        <dbReference type="SAM" id="SignalP"/>
    </source>
</evidence>
<feature type="signal peptide" evidence="1">
    <location>
        <begin position="1"/>
        <end position="25"/>
    </location>
</feature>
<gene>
    <name evidence="3" type="ORF">I2I05_09465</name>
</gene>
<dbReference type="InterPro" id="IPR006869">
    <property type="entry name" value="DUF547"/>
</dbReference>
<name>A0ABS0IGY5_9BACT</name>
<reference evidence="3 4" key="1">
    <citation type="submission" date="2020-11" db="EMBL/GenBank/DDBJ databases">
        <authorList>
            <person name="Kim M.K."/>
        </authorList>
    </citation>
    <scope>NUCLEOTIDE SEQUENCE [LARGE SCALE GENOMIC DNA]</scope>
    <source>
        <strain evidence="3 4">BT683</strain>
    </source>
</reference>
<dbReference type="Proteomes" id="UP000597617">
    <property type="component" value="Unassembled WGS sequence"/>
</dbReference>
<feature type="domain" description="DUF547" evidence="2">
    <location>
        <begin position="84"/>
        <end position="182"/>
    </location>
</feature>
<dbReference type="RefSeq" id="WP_196281981.1">
    <property type="nucleotide sequence ID" value="NZ_JADQDQ010000003.1"/>
</dbReference>
<keyword evidence="4" id="KW-1185">Reference proteome</keyword>
<proteinExistence type="predicted"/>
<dbReference type="PANTHER" id="PTHR46361">
    <property type="entry name" value="ELECTRON CARRIER/ PROTEIN DISULFIDE OXIDOREDUCTASE"/>
    <property type="match status" value="1"/>
</dbReference>
<keyword evidence="1" id="KW-0732">Signal</keyword>